<keyword evidence="6" id="KW-1185">Reference proteome</keyword>
<dbReference type="InterPro" id="IPR000073">
    <property type="entry name" value="AB_hydrolase_1"/>
</dbReference>
<evidence type="ECO:0000256" key="1">
    <source>
        <dbReference type="ARBA" id="ARBA00010088"/>
    </source>
</evidence>
<organism evidence="5 6">
    <name type="scientific">Saprolegnia diclina (strain VS20)</name>
    <dbReference type="NCBI Taxonomy" id="1156394"/>
    <lineage>
        <taxon>Eukaryota</taxon>
        <taxon>Sar</taxon>
        <taxon>Stramenopiles</taxon>
        <taxon>Oomycota</taxon>
        <taxon>Saprolegniomycetes</taxon>
        <taxon>Saprolegniales</taxon>
        <taxon>Saprolegniaceae</taxon>
        <taxon>Saprolegnia</taxon>
    </lineage>
</organism>
<dbReference type="GO" id="GO:0006508">
    <property type="term" value="P:proteolysis"/>
    <property type="evidence" value="ECO:0007669"/>
    <property type="project" value="InterPro"/>
</dbReference>
<evidence type="ECO:0000313" key="5">
    <source>
        <dbReference type="EMBL" id="EQC29387.1"/>
    </source>
</evidence>
<dbReference type="InterPro" id="IPR051601">
    <property type="entry name" value="Serine_prot/Carboxylest_S33"/>
</dbReference>
<evidence type="ECO:0000259" key="4">
    <source>
        <dbReference type="Pfam" id="PF00561"/>
    </source>
</evidence>
<sequence>MPQLRAWSASLRFRPLRPGGALLVGCVYPLGGPLFIFDFIMATVHSSGLAKLPGGVHSRDHRITVPLDHFDATNHETIEVFVREVVADKHLANDHLPLLLYLQGGPGFPSPRPGAPPSGWLKKALEDYRVLLLDQRGTGLSTPITAQSCRDFKDPDALAAYLRHFRADAIVHDAELFRSSVFPDLNLTLLGQSFGGFCILSYLSFFPGSLDRVLFTVGLAPVGASADNVYEATYAKMAERNRRYYARYPEDTWRAAKIAHHLMHHPAALPGGGVLTARRFATLGAQFGFAGGMETVHYLLEGAWLNEDELSSGFLAGVESLQAGFDTNPLYFVLHEAIYCDGPKVASNWSAQRVHAAGDKRFHWDRFGTITTDMDPLYFSGEMVFPWMAEDYAGLRFFKAAAEKLAATSNWRPLYDLDALKDTEIPGAALVAYDDVFVDRDLSLATARLLGDNVAVFVSNEYQHSGLRDEPALFEKLLKASKGDLVLPS</sequence>
<evidence type="ECO:0000256" key="2">
    <source>
        <dbReference type="ARBA" id="ARBA00022801"/>
    </source>
</evidence>
<comment type="similarity">
    <text evidence="1">Belongs to the peptidase S33 family.</text>
</comment>
<name>T0RHU0_SAPDV</name>
<dbReference type="GeneID" id="19953577"/>
<dbReference type="PANTHER" id="PTHR43248">
    <property type="entry name" value="2-SUCCINYL-6-HYDROXY-2,4-CYCLOHEXADIENE-1-CARBOXYLATE SYNTHASE"/>
    <property type="match status" value="1"/>
</dbReference>
<dbReference type="AlphaFoldDB" id="T0RHU0"/>
<dbReference type="OrthoDB" id="1898734at2759"/>
<keyword evidence="2" id="KW-0378">Hydrolase</keyword>
<dbReference type="PANTHER" id="PTHR43248:SF2">
    <property type="entry name" value="PROLYL AMINOPEPTIDASE"/>
    <property type="match status" value="1"/>
</dbReference>
<dbReference type="Pfam" id="PF00561">
    <property type="entry name" value="Abhydrolase_1"/>
    <property type="match status" value="1"/>
</dbReference>
<dbReference type="PRINTS" id="PR00793">
    <property type="entry name" value="PROAMNOPTASE"/>
</dbReference>
<dbReference type="Gene3D" id="3.40.50.1820">
    <property type="entry name" value="alpha/beta hydrolase"/>
    <property type="match status" value="1"/>
</dbReference>
<feature type="transmembrane region" description="Helical" evidence="3">
    <location>
        <begin position="21"/>
        <end position="42"/>
    </location>
</feature>
<dbReference type="EMBL" id="JH767184">
    <property type="protein sequence ID" value="EQC29387.1"/>
    <property type="molecule type" value="Genomic_DNA"/>
</dbReference>
<dbReference type="RefSeq" id="XP_008617154.1">
    <property type="nucleotide sequence ID" value="XM_008618932.1"/>
</dbReference>
<keyword evidence="3" id="KW-1133">Transmembrane helix</keyword>
<dbReference type="VEuPathDB" id="FungiDB:SDRG_12850"/>
<dbReference type="Proteomes" id="UP000030762">
    <property type="component" value="Unassembled WGS sequence"/>
</dbReference>
<feature type="domain" description="AB hydrolase-1" evidence="4">
    <location>
        <begin position="97"/>
        <end position="265"/>
    </location>
</feature>
<protein>
    <recommendedName>
        <fullName evidence="4">AB hydrolase-1 domain-containing protein</fullName>
    </recommendedName>
</protein>
<reference evidence="5 6" key="1">
    <citation type="submission" date="2012-04" db="EMBL/GenBank/DDBJ databases">
        <title>The Genome Sequence of Saprolegnia declina VS20.</title>
        <authorList>
            <consortium name="The Broad Institute Genome Sequencing Platform"/>
            <person name="Russ C."/>
            <person name="Nusbaum C."/>
            <person name="Tyler B."/>
            <person name="van West P."/>
            <person name="Dieguez-Uribeondo J."/>
            <person name="de Bruijn I."/>
            <person name="Tripathy S."/>
            <person name="Jiang R."/>
            <person name="Young S.K."/>
            <person name="Zeng Q."/>
            <person name="Gargeya S."/>
            <person name="Fitzgerald M."/>
            <person name="Haas B."/>
            <person name="Abouelleil A."/>
            <person name="Alvarado L."/>
            <person name="Arachchi H.M."/>
            <person name="Berlin A."/>
            <person name="Chapman S.B."/>
            <person name="Goldberg J."/>
            <person name="Griggs A."/>
            <person name="Gujja S."/>
            <person name="Hansen M."/>
            <person name="Howarth C."/>
            <person name="Imamovic A."/>
            <person name="Larimer J."/>
            <person name="McCowen C."/>
            <person name="Montmayeur A."/>
            <person name="Murphy C."/>
            <person name="Neiman D."/>
            <person name="Pearson M."/>
            <person name="Priest M."/>
            <person name="Roberts A."/>
            <person name="Saif S."/>
            <person name="Shea T."/>
            <person name="Sisk P."/>
            <person name="Sykes S."/>
            <person name="Wortman J."/>
            <person name="Nusbaum C."/>
            <person name="Birren B."/>
        </authorList>
    </citation>
    <scope>NUCLEOTIDE SEQUENCE [LARGE SCALE GENOMIC DNA]</scope>
    <source>
        <strain evidence="5 6">VS20</strain>
    </source>
</reference>
<keyword evidence="3" id="KW-0812">Transmembrane</keyword>
<dbReference type="InterPro" id="IPR029058">
    <property type="entry name" value="AB_hydrolase_fold"/>
</dbReference>
<evidence type="ECO:0000256" key="3">
    <source>
        <dbReference type="SAM" id="Phobius"/>
    </source>
</evidence>
<gene>
    <name evidence="5" type="ORF">SDRG_12850</name>
</gene>
<dbReference type="STRING" id="1156394.T0RHU0"/>
<keyword evidence="3" id="KW-0472">Membrane</keyword>
<dbReference type="eggNOG" id="ENOG502QSNW">
    <property type="taxonomic scope" value="Eukaryota"/>
</dbReference>
<dbReference type="GO" id="GO:0008233">
    <property type="term" value="F:peptidase activity"/>
    <property type="evidence" value="ECO:0007669"/>
    <property type="project" value="InterPro"/>
</dbReference>
<dbReference type="SUPFAM" id="SSF53474">
    <property type="entry name" value="alpha/beta-Hydrolases"/>
    <property type="match status" value="2"/>
</dbReference>
<accession>T0RHU0</accession>
<proteinExistence type="inferred from homology"/>
<dbReference type="InParanoid" id="T0RHU0"/>
<dbReference type="InterPro" id="IPR002410">
    <property type="entry name" value="Peptidase_S33"/>
</dbReference>
<evidence type="ECO:0000313" key="6">
    <source>
        <dbReference type="Proteomes" id="UP000030762"/>
    </source>
</evidence>
<dbReference type="OMA" id="TNEYEHN"/>